<keyword evidence="3" id="KW-1185">Reference proteome</keyword>
<feature type="coiled-coil region" evidence="1">
    <location>
        <begin position="201"/>
        <end position="228"/>
    </location>
</feature>
<evidence type="ECO:0000313" key="3">
    <source>
        <dbReference type="Proteomes" id="UP001374535"/>
    </source>
</evidence>
<accession>A0AAQ3N0Y3</accession>
<sequence length="231" mass="26588">MFGLRSFRYTNTCGDTRPLMYLKWLRDSMPEEDRKTLGCLDELSCRLPTRQIVKVFLSPHSFASMLGIMSLVEAKIGTKNVFFDMKKIAIENKKKDGSRGTKKGPIVETYPPWLQQGGRGIKRNRSANHWEYVGTSRFDHKDYGSLVVDNIDMQKNISISLYEEEAHLVGDNSPNSLMNAFLEYHSRSLVFGHQVATLLKKEIEDEEKIKMANELAELKNQMMAMKIEKEE</sequence>
<organism evidence="2 3">
    <name type="scientific">Vigna mungo</name>
    <name type="common">Black gram</name>
    <name type="synonym">Phaseolus mungo</name>
    <dbReference type="NCBI Taxonomy" id="3915"/>
    <lineage>
        <taxon>Eukaryota</taxon>
        <taxon>Viridiplantae</taxon>
        <taxon>Streptophyta</taxon>
        <taxon>Embryophyta</taxon>
        <taxon>Tracheophyta</taxon>
        <taxon>Spermatophyta</taxon>
        <taxon>Magnoliopsida</taxon>
        <taxon>eudicotyledons</taxon>
        <taxon>Gunneridae</taxon>
        <taxon>Pentapetalae</taxon>
        <taxon>rosids</taxon>
        <taxon>fabids</taxon>
        <taxon>Fabales</taxon>
        <taxon>Fabaceae</taxon>
        <taxon>Papilionoideae</taxon>
        <taxon>50 kb inversion clade</taxon>
        <taxon>NPAAA clade</taxon>
        <taxon>indigoferoid/millettioid clade</taxon>
        <taxon>Phaseoleae</taxon>
        <taxon>Vigna</taxon>
    </lineage>
</organism>
<gene>
    <name evidence="2" type="ORF">V8G54_026726</name>
</gene>
<dbReference type="EMBL" id="CP144693">
    <property type="protein sequence ID" value="WVZ00657.1"/>
    <property type="molecule type" value="Genomic_DNA"/>
</dbReference>
<dbReference type="AlphaFoldDB" id="A0AAQ3N0Y3"/>
<dbReference type="Proteomes" id="UP001374535">
    <property type="component" value="Chromosome 8"/>
</dbReference>
<keyword evidence="1" id="KW-0175">Coiled coil</keyword>
<evidence type="ECO:0000256" key="1">
    <source>
        <dbReference type="SAM" id="Coils"/>
    </source>
</evidence>
<evidence type="ECO:0000313" key="2">
    <source>
        <dbReference type="EMBL" id="WVZ00657.1"/>
    </source>
</evidence>
<protein>
    <submittedName>
        <fullName evidence="2">Uncharacterized protein</fullName>
    </submittedName>
</protein>
<proteinExistence type="predicted"/>
<name>A0AAQ3N0Y3_VIGMU</name>
<reference evidence="2 3" key="1">
    <citation type="journal article" date="2023" name="Life. Sci Alliance">
        <title>Evolutionary insights into 3D genome organization and epigenetic landscape of Vigna mungo.</title>
        <authorList>
            <person name="Junaid A."/>
            <person name="Singh B."/>
            <person name="Bhatia S."/>
        </authorList>
    </citation>
    <scope>NUCLEOTIDE SEQUENCE [LARGE SCALE GENOMIC DNA]</scope>
    <source>
        <strain evidence="2">Urdbean</strain>
    </source>
</reference>